<evidence type="ECO:0000256" key="1">
    <source>
        <dbReference type="ARBA" id="ARBA00023015"/>
    </source>
</evidence>
<dbReference type="WBParaSite" id="MCU_001303-RB">
    <property type="protein sequence ID" value="MCU_001303-RB"/>
    <property type="gene ID" value="MCU_001303"/>
</dbReference>
<evidence type="ECO:0000256" key="3">
    <source>
        <dbReference type="ARBA" id="ARBA00023242"/>
    </source>
</evidence>
<protein>
    <submittedName>
        <fullName evidence="5 6">Protein kinase domain-containing protein</fullName>
    </submittedName>
</protein>
<dbReference type="InterPro" id="IPR052435">
    <property type="entry name" value="YY1-Transcr_Regul"/>
</dbReference>
<proteinExistence type="predicted"/>
<name>A0A5K3EKW3_MESCO</name>
<feature type="compositionally biased region" description="Basic residues" evidence="4">
    <location>
        <begin position="1204"/>
        <end position="1215"/>
    </location>
</feature>
<accession>A0A5K3EKW3</accession>
<reference evidence="5 6" key="1">
    <citation type="submission" date="2019-11" db="UniProtKB">
        <authorList>
            <consortium name="WormBaseParasite"/>
        </authorList>
    </citation>
    <scope>IDENTIFICATION</scope>
</reference>
<dbReference type="PANTHER" id="PTHR16088:SF3">
    <property type="entry name" value="GON-4-LIKE PROTEIN"/>
    <property type="match status" value="1"/>
</dbReference>
<keyword evidence="2" id="KW-0804">Transcription</keyword>
<feature type="compositionally biased region" description="Basic and acidic residues" evidence="4">
    <location>
        <begin position="1216"/>
        <end position="1229"/>
    </location>
</feature>
<dbReference type="GO" id="GO:0006355">
    <property type="term" value="P:regulation of DNA-templated transcription"/>
    <property type="evidence" value="ECO:0007669"/>
    <property type="project" value="TreeGrafter"/>
</dbReference>
<feature type="compositionally biased region" description="Basic and acidic residues" evidence="4">
    <location>
        <begin position="366"/>
        <end position="376"/>
    </location>
</feature>
<feature type="compositionally biased region" description="Polar residues" evidence="4">
    <location>
        <begin position="920"/>
        <end position="929"/>
    </location>
</feature>
<keyword evidence="3" id="KW-0539">Nucleus</keyword>
<feature type="region of interest" description="Disordered" evidence="4">
    <location>
        <begin position="1185"/>
        <end position="1229"/>
    </location>
</feature>
<evidence type="ECO:0000256" key="4">
    <source>
        <dbReference type="SAM" id="MobiDB-lite"/>
    </source>
</evidence>
<dbReference type="WBParaSite" id="MCU_001303-RA">
    <property type="protein sequence ID" value="MCU_001303-RA"/>
    <property type="gene ID" value="MCU_001303"/>
</dbReference>
<sequence length="1653" mass="183033">MASECPHVRKRASNCEKTCRNNKKRKIDSCLGNLDDVASDDWKLTMGVSLADRLETIASENNLTILQVKRLLKDVLTNPSVVNAFRQYMSGQLTLLEPETGEPSTSTRRHAHLLGFDVSSLGRRSSIMDLISNRTLTRSLAKQLRAEATNKGTFSSNMSSEENFAKHSLDFGTSRPKATTFLEMHFSEGEDEDGAENIAEKETGNAPALGTDDGNFHQRDEDYQPTADDFTLLQRDLYYDRDDVEMKSVSSGMAGGVEDEEDTLNDSLQTVEPFDSPHREYYLRSRKNDDIGMQNCCAGLTPSLLHMLDEYDVNFDADMDSTGFAEAISGPNRAADIDPEDQIYSNFLKSLYGSTPPEPSLSSPNFKEDTPRHEVGGSKFQNGVALSKSPSKLRSSIINDSKLTADDFDDPDFDVMAEIEAVCCDDLFDELRSDRAVRISKMEAKELRRDLVELFNEDYGSVDIDEDITAATTHPSMRKSHCAQAKSHDAMPSDNREFPPLSPPPFSHSINERLRRQLSMHVQLLCSTLACSINRVDLEASVCTLVQEAFGDIFSAFQEAKQDPYTYVTGLSDLNDLFAHACSFLFEFAGLTMLPRPPPNPAASTSYPPLLPLPFYLLDFIVRSPIWAYPRFLPRGLASRPHQMPKKNFTNDEDNLMVIGFANFIEFSPRRFSIFAESLDRRHKLPKSSEASTTTATGTSTMASRSKVFDFISKTLIPTRSKLQLHSRKAYMDKILHRDWLNCGPISKSSLYLLMLDLTSGNFEGLDEKRSLLRACVPSFAQKTCAAAEGSLQLGSVFSRPECWDNLPAEYALCCQALRTQMHEGKTGAPTPVLAPLTSMFPGDVSQIINFYSSAMLTWWPNENNPNASARVADVREVNAFQARPMVDPLAPNVVIVMPALGKRPVSRVSAKLPIPRLPNRTSPAQKSTKGADLVSRSPESPPLPSSSVNPLASSNAPLPGELSAPRHTCAAPSKPVNQVTPLKIPRFCHNHQSSSAGSRSHHSSHFLPQVGKTIQSFYSVLDRVLRGHAPPSRPRSSTPAALTARFLRRCRRNDTAWLPTSTAGGKEADESDVRRARCLLDRCRTHLGRQTHGDVIRALAEQPAVPLERILQLLSPSRPLWEEFVGLCLTPGQARSLHIYPIYAHLQRVRVIHSLLRASLPRAKRLWSGLRKLADSREAEELRIPAFQGAPHPSSDSSSPRSCNRRRTRKRRRRQTAEEEERQKPPKDVYKSAWSLLETALKDRYALHVQTAISLDALHKPYSNFPQTFEVNETLARRPSTLPEHSPSLCQGSSPPISLPRLVDEFASKVDLRASAFAESLQWEISTELSSRSSAAAKSKLANRCPCPCHDKSKRTATNAQAQVQQSGTSTGVVGKSASKADSLGLRHCIKCSLRVHQGVVYVDECNFHLTHVQITWPTVFSPRVESTDTCVYNPPSPQDDGSAVQLPSSCSTLQALHALGSYHESSCSGATVTSVVVPDMAGRQVSVNFGELLLPPSRKSIDVPVTPTVLSPMADKTSKAFTSAYSSSPPISPPPIFQLPPVDVDDEACFNTEAFTQRHKEESSLGVVASASEQFSSWSAAEDRRLLEHCRTAGRCSRRSLLELAAQWPERSPEELMARFKYLTLVAHGESYHSNMCTDSSQSDQDAEEDF</sequence>
<evidence type="ECO:0000313" key="6">
    <source>
        <dbReference type="WBParaSite" id="MCU_001303-RB"/>
    </source>
</evidence>
<organism evidence="5">
    <name type="scientific">Mesocestoides corti</name>
    <name type="common">Flatworm</name>
    <dbReference type="NCBI Taxonomy" id="53468"/>
    <lineage>
        <taxon>Eukaryota</taxon>
        <taxon>Metazoa</taxon>
        <taxon>Spiralia</taxon>
        <taxon>Lophotrochozoa</taxon>
        <taxon>Platyhelminthes</taxon>
        <taxon>Cestoda</taxon>
        <taxon>Eucestoda</taxon>
        <taxon>Cyclophyllidea</taxon>
        <taxon>Mesocestoididae</taxon>
        <taxon>Mesocestoides</taxon>
    </lineage>
</organism>
<dbReference type="GO" id="GO:0005634">
    <property type="term" value="C:nucleus"/>
    <property type="evidence" value="ECO:0007669"/>
    <property type="project" value="TreeGrafter"/>
</dbReference>
<feature type="compositionally biased region" description="Low complexity" evidence="4">
    <location>
        <begin position="946"/>
        <end position="958"/>
    </location>
</feature>
<evidence type="ECO:0000256" key="2">
    <source>
        <dbReference type="ARBA" id="ARBA00023163"/>
    </source>
</evidence>
<dbReference type="Gene3D" id="1.10.10.60">
    <property type="entry name" value="Homeodomain-like"/>
    <property type="match status" value="1"/>
</dbReference>
<dbReference type="PANTHER" id="PTHR16088">
    <property type="entry name" value="YY1 ASSOCIATED PROTEIN-RELATED"/>
    <property type="match status" value="1"/>
</dbReference>
<dbReference type="GO" id="GO:0003712">
    <property type="term" value="F:transcription coregulator activity"/>
    <property type="evidence" value="ECO:0007669"/>
    <property type="project" value="TreeGrafter"/>
</dbReference>
<feature type="region of interest" description="Disordered" evidence="4">
    <location>
        <begin position="354"/>
        <end position="387"/>
    </location>
</feature>
<evidence type="ECO:0000313" key="5">
    <source>
        <dbReference type="WBParaSite" id="MCU_001303-RA"/>
    </source>
</evidence>
<keyword evidence="1" id="KW-0805">Transcription regulation</keyword>
<feature type="region of interest" description="Disordered" evidence="4">
    <location>
        <begin position="912"/>
        <end position="977"/>
    </location>
</feature>